<dbReference type="InterPro" id="IPR002725">
    <property type="entry name" value="YgjP-like_metallopeptidase"/>
</dbReference>
<dbReference type="PANTHER" id="PTHR30399">
    <property type="entry name" value="UNCHARACTERIZED PROTEIN YGJP"/>
    <property type="match status" value="1"/>
</dbReference>
<accession>A0ABS8FSP4</accession>
<dbReference type="Gene3D" id="3.30.2010.10">
    <property type="entry name" value="Metalloproteases ('zincins'), catalytic domain"/>
    <property type="match status" value="1"/>
</dbReference>
<protein>
    <submittedName>
        <fullName evidence="2">M48 family metallopeptidase</fullName>
    </submittedName>
</protein>
<organism evidence="2 3">
    <name type="scientific">Ruminococcus turbiniformis</name>
    <dbReference type="NCBI Taxonomy" id="2881258"/>
    <lineage>
        <taxon>Bacteria</taxon>
        <taxon>Bacillati</taxon>
        <taxon>Bacillota</taxon>
        <taxon>Clostridia</taxon>
        <taxon>Eubacteriales</taxon>
        <taxon>Oscillospiraceae</taxon>
        <taxon>Ruminococcus</taxon>
    </lineage>
</organism>
<reference evidence="2 3" key="1">
    <citation type="submission" date="2021-10" db="EMBL/GenBank/DDBJ databases">
        <title>Anaerobic single-cell dispensing facilitates the cultivation of human gut bacteria.</title>
        <authorList>
            <person name="Afrizal A."/>
        </authorList>
    </citation>
    <scope>NUCLEOTIDE SEQUENCE [LARGE SCALE GENOMIC DNA]</scope>
    <source>
        <strain evidence="2 3">CLA-AA-H200</strain>
    </source>
</reference>
<sequence length="188" mass="22478">MKKPFNYEIIYSSRKTVAIQVTSDGTVKVRAPYRCPRSFIDSFVKKQESWVLKQLAKAEERRRNHPQDNHPPLSEKDRARYMKIARDIFVRKTEYYARIMGVTYGRITIREQKTRWGSCSSRGNLNFNWRLILAPEEVLDYVVVHELAHRKEMNHSRAFYAVVESVLPDYRRQKKWLRENGQKLWEAV</sequence>
<evidence type="ECO:0000259" key="1">
    <source>
        <dbReference type="Pfam" id="PF01863"/>
    </source>
</evidence>
<feature type="domain" description="YgjP-like metallopeptidase" evidence="1">
    <location>
        <begin position="15"/>
        <end position="67"/>
    </location>
</feature>
<proteinExistence type="predicted"/>
<dbReference type="PANTHER" id="PTHR30399:SF1">
    <property type="entry name" value="UTP PYROPHOSPHATASE"/>
    <property type="match status" value="1"/>
</dbReference>
<dbReference type="RefSeq" id="WP_227706190.1">
    <property type="nucleotide sequence ID" value="NZ_JAJEQX010000001.1"/>
</dbReference>
<evidence type="ECO:0000313" key="3">
    <source>
        <dbReference type="Proteomes" id="UP001198151"/>
    </source>
</evidence>
<dbReference type="Pfam" id="PF01863">
    <property type="entry name" value="YgjP-like"/>
    <property type="match status" value="2"/>
</dbReference>
<evidence type="ECO:0000313" key="2">
    <source>
        <dbReference type="EMBL" id="MCC2253030.1"/>
    </source>
</evidence>
<dbReference type="CDD" id="cd07344">
    <property type="entry name" value="M48_yhfN_like"/>
    <property type="match status" value="1"/>
</dbReference>
<name>A0ABS8FSP4_9FIRM</name>
<dbReference type="EMBL" id="JAJEQX010000001">
    <property type="protein sequence ID" value="MCC2253030.1"/>
    <property type="molecule type" value="Genomic_DNA"/>
</dbReference>
<dbReference type="InterPro" id="IPR053136">
    <property type="entry name" value="UTP_pyrophosphatase-like"/>
</dbReference>
<keyword evidence="3" id="KW-1185">Reference proteome</keyword>
<feature type="domain" description="YgjP-like metallopeptidase" evidence="1">
    <location>
        <begin position="79"/>
        <end position="179"/>
    </location>
</feature>
<comment type="caution">
    <text evidence="2">The sequence shown here is derived from an EMBL/GenBank/DDBJ whole genome shotgun (WGS) entry which is preliminary data.</text>
</comment>
<gene>
    <name evidence="2" type="ORF">LKD70_00990</name>
</gene>
<dbReference type="Proteomes" id="UP001198151">
    <property type="component" value="Unassembled WGS sequence"/>
</dbReference>